<feature type="domain" description="JmjC" evidence="16">
    <location>
        <begin position="780"/>
        <end position="925"/>
    </location>
</feature>
<evidence type="ECO:0000313" key="18">
    <source>
        <dbReference type="Proteomes" id="UP000481288"/>
    </source>
</evidence>
<evidence type="ECO:0000256" key="5">
    <source>
        <dbReference type="ARBA" id="ARBA00012779"/>
    </source>
</evidence>
<evidence type="ECO:0000256" key="3">
    <source>
        <dbReference type="ARBA" id="ARBA00010703"/>
    </source>
</evidence>
<dbReference type="EMBL" id="QGMG01000015">
    <property type="protein sequence ID" value="TVY59048.1"/>
    <property type="molecule type" value="Genomic_DNA"/>
</dbReference>
<dbReference type="Gene3D" id="2.60.120.650">
    <property type="entry name" value="Cupin"/>
    <property type="match status" value="1"/>
</dbReference>
<dbReference type="PANTHER" id="PTHR46529:SF1">
    <property type="entry name" value="TRNA WYBUTOSINE-SYNTHESIZING PROTEIN 4"/>
    <property type="match status" value="1"/>
</dbReference>
<name>A0A7D8UX60_9HELO</name>
<dbReference type="InterPro" id="IPR003347">
    <property type="entry name" value="JmjC_dom"/>
</dbReference>
<accession>A0A7D8UX60</accession>
<keyword evidence="18" id="KW-1185">Reference proteome</keyword>
<dbReference type="UniPathway" id="UPA00375"/>
<evidence type="ECO:0000259" key="16">
    <source>
        <dbReference type="PROSITE" id="PS51184"/>
    </source>
</evidence>
<reference evidence="17 18" key="1">
    <citation type="submission" date="2018-05" db="EMBL/GenBank/DDBJ databases">
        <title>Whole genome sequencing for identification of molecular markers to develop diagnostic detection tools for the regulated plant pathogen Lachnellula willkommii.</title>
        <authorList>
            <person name="Giroux E."/>
            <person name="Bilodeau G."/>
        </authorList>
    </citation>
    <scope>NUCLEOTIDE SEQUENCE [LARGE SCALE GENOMIC DNA]</scope>
    <source>
        <strain evidence="17 18">CBS 625.97</strain>
    </source>
</reference>
<dbReference type="GO" id="GO:0031591">
    <property type="term" value="P:wybutosine biosynthetic process"/>
    <property type="evidence" value="ECO:0007669"/>
    <property type="project" value="TreeGrafter"/>
</dbReference>
<dbReference type="Gene3D" id="6.10.140.1470">
    <property type="match status" value="1"/>
</dbReference>
<evidence type="ECO:0000256" key="6">
    <source>
        <dbReference type="ARBA" id="ARBA00018045"/>
    </source>
</evidence>
<dbReference type="EC" id="2.1.1.290" evidence="5"/>
<dbReference type="InterPro" id="IPR041667">
    <property type="entry name" value="Cupin_8"/>
</dbReference>
<dbReference type="PANTHER" id="PTHR46529">
    <property type="entry name" value="TRNA WYBUTOSINE-SYNTHESIZING PROTEIN 4"/>
    <property type="match status" value="1"/>
</dbReference>
<comment type="catalytic activity">
    <reaction evidence="15">
        <text>7-[(3S)-(3-amino-3-methoxycarbonyl)propyl]wyosine(37) in tRNA(Phe) + S-adenosyl-L-methionine + CO2 = wybutosine(37) in tRNA(Phe) + S-adenosyl-L-homocysteine + 2 H(+)</text>
        <dbReference type="Rhea" id="RHEA:37119"/>
        <dbReference type="Rhea" id="RHEA-COMP:11844"/>
        <dbReference type="Rhea" id="RHEA-COMP:11847"/>
        <dbReference type="ChEBI" id="CHEBI:15378"/>
        <dbReference type="ChEBI" id="CHEBI:16526"/>
        <dbReference type="ChEBI" id="CHEBI:57856"/>
        <dbReference type="ChEBI" id="CHEBI:59789"/>
        <dbReference type="ChEBI" id="CHEBI:73544"/>
        <dbReference type="ChEBI" id="CHEBI:74275"/>
        <dbReference type="EC" id="2.3.1.231"/>
    </reaction>
</comment>
<evidence type="ECO:0000256" key="4">
    <source>
        <dbReference type="ARBA" id="ARBA00012155"/>
    </source>
</evidence>
<comment type="pathway">
    <text evidence="2">tRNA modification; wybutosine-tRNA(Phe) biosynthesis.</text>
</comment>
<dbReference type="Pfam" id="PF13621">
    <property type="entry name" value="Cupin_8"/>
    <property type="match status" value="1"/>
</dbReference>
<evidence type="ECO:0000256" key="11">
    <source>
        <dbReference type="ARBA" id="ARBA00025588"/>
    </source>
</evidence>
<organism evidence="17 18">
    <name type="scientific">Lachnellula cervina</name>
    <dbReference type="NCBI Taxonomy" id="1316786"/>
    <lineage>
        <taxon>Eukaryota</taxon>
        <taxon>Fungi</taxon>
        <taxon>Dikarya</taxon>
        <taxon>Ascomycota</taxon>
        <taxon>Pezizomycotina</taxon>
        <taxon>Leotiomycetes</taxon>
        <taxon>Helotiales</taxon>
        <taxon>Lachnaceae</taxon>
        <taxon>Lachnellula</taxon>
    </lineage>
</organism>
<gene>
    <name evidence="17" type="primary">ppm2</name>
    <name evidence="17" type="ORF">LCER1_G000377</name>
</gene>
<keyword evidence="7" id="KW-0489">Methyltransferase</keyword>
<dbReference type="EC" id="2.3.1.231" evidence="4"/>
<evidence type="ECO:0000256" key="9">
    <source>
        <dbReference type="ARBA" id="ARBA00022691"/>
    </source>
</evidence>
<evidence type="ECO:0000256" key="2">
    <source>
        <dbReference type="ARBA" id="ARBA00004797"/>
    </source>
</evidence>
<dbReference type="SUPFAM" id="SSF51197">
    <property type="entry name" value="Clavaminate synthase-like"/>
    <property type="match status" value="1"/>
</dbReference>
<dbReference type="Pfam" id="PF13418">
    <property type="entry name" value="Beta-prop_TYW4"/>
    <property type="match status" value="1"/>
</dbReference>
<evidence type="ECO:0000256" key="8">
    <source>
        <dbReference type="ARBA" id="ARBA00022679"/>
    </source>
</evidence>
<dbReference type="Pfam" id="PF04072">
    <property type="entry name" value="LCM"/>
    <property type="match status" value="1"/>
</dbReference>
<evidence type="ECO:0000256" key="13">
    <source>
        <dbReference type="ARBA" id="ARBA00030231"/>
    </source>
</evidence>
<evidence type="ECO:0000256" key="10">
    <source>
        <dbReference type="ARBA" id="ARBA00022694"/>
    </source>
</evidence>
<dbReference type="InterPro" id="IPR015915">
    <property type="entry name" value="Kelch-typ_b-propeller"/>
</dbReference>
<evidence type="ECO:0000256" key="7">
    <source>
        <dbReference type="ARBA" id="ARBA00022603"/>
    </source>
</evidence>
<dbReference type="GO" id="GO:0030488">
    <property type="term" value="P:tRNA methylation"/>
    <property type="evidence" value="ECO:0007669"/>
    <property type="project" value="TreeGrafter"/>
</dbReference>
<comment type="function">
    <text evidence="11">Probable S-adenosyl-L-methionine-dependent methyltransferase that acts as a component of the wybutosine biosynthesis pathway. Wybutosine is a hyper modified guanosine with a tricyclic base found at the 3'-position adjacent to the anticodon of eukaryotic phenylalanine tRNA. May methylate the carboxyl group of leucine residues to form alpha-leucine ester residues.</text>
</comment>
<dbReference type="SUPFAM" id="SSF53335">
    <property type="entry name" value="S-adenosyl-L-methionine-dependent methyltransferases"/>
    <property type="match status" value="1"/>
</dbReference>
<dbReference type="Gene3D" id="2.120.10.80">
    <property type="entry name" value="Kelch-type beta propeller"/>
    <property type="match status" value="1"/>
</dbReference>
<dbReference type="InterPro" id="IPR007213">
    <property type="entry name" value="Ppm1/Ppm2/Tcmp"/>
</dbReference>
<keyword evidence="8" id="KW-0808">Transferase</keyword>
<evidence type="ECO:0000256" key="14">
    <source>
        <dbReference type="ARBA" id="ARBA00030847"/>
    </source>
</evidence>
<keyword evidence="9" id="KW-0949">S-adenosyl-L-methionine</keyword>
<dbReference type="PROSITE" id="PS51184">
    <property type="entry name" value="JMJC"/>
    <property type="match status" value="1"/>
</dbReference>
<evidence type="ECO:0000313" key="17">
    <source>
        <dbReference type="EMBL" id="TVY59048.1"/>
    </source>
</evidence>
<dbReference type="InterPro" id="IPR029063">
    <property type="entry name" value="SAM-dependent_MTases_sf"/>
</dbReference>
<dbReference type="OrthoDB" id="47172at2759"/>
<comment type="catalytic activity">
    <reaction evidence="1">
        <text>7-[(3S)-3-amino-3-carboxypropyl]wyosine(37) in tRNA(Phe) + S-adenosyl-L-methionine = 7-[(3S)-(3-amino-3-methoxycarbonyl)propyl]wyosine(37) in tRNA(Phe) + S-adenosyl-L-homocysteine</text>
        <dbReference type="Rhea" id="RHEA:36903"/>
        <dbReference type="Rhea" id="RHEA-COMP:10379"/>
        <dbReference type="Rhea" id="RHEA-COMP:11844"/>
        <dbReference type="ChEBI" id="CHEBI:57856"/>
        <dbReference type="ChEBI" id="CHEBI:59789"/>
        <dbReference type="ChEBI" id="CHEBI:73543"/>
        <dbReference type="ChEBI" id="CHEBI:74275"/>
        <dbReference type="EC" id="2.1.1.290"/>
    </reaction>
</comment>
<evidence type="ECO:0000256" key="12">
    <source>
        <dbReference type="ARBA" id="ARBA00029750"/>
    </source>
</evidence>
<comment type="caution">
    <text evidence="17">The sequence shown here is derived from an EMBL/GenBank/DDBJ whole genome shotgun (WGS) entry which is preliminary data.</text>
</comment>
<dbReference type="SUPFAM" id="SSF117281">
    <property type="entry name" value="Kelch motif"/>
    <property type="match status" value="1"/>
</dbReference>
<proteinExistence type="inferred from homology"/>
<dbReference type="Gene3D" id="3.40.50.150">
    <property type="entry name" value="Vaccinia Virus protein VP39"/>
    <property type="match status" value="1"/>
</dbReference>
<comment type="similarity">
    <text evidence="3">Belongs to the methyltransferase superfamily. LCMT family.</text>
</comment>
<dbReference type="AlphaFoldDB" id="A0A7D8UX60"/>
<keyword evidence="10" id="KW-0819">tRNA processing</keyword>
<dbReference type="Proteomes" id="UP000481288">
    <property type="component" value="Unassembled WGS sequence"/>
</dbReference>
<evidence type="ECO:0000256" key="1">
    <source>
        <dbReference type="ARBA" id="ARBA00001806"/>
    </source>
</evidence>
<evidence type="ECO:0000256" key="15">
    <source>
        <dbReference type="ARBA" id="ARBA00049250"/>
    </source>
</evidence>
<dbReference type="GO" id="GO:0008175">
    <property type="term" value="F:tRNA methyltransferase activity"/>
    <property type="evidence" value="ECO:0007669"/>
    <property type="project" value="TreeGrafter"/>
</dbReference>
<protein>
    <recommendedName>
        <fullName evidence="6">tRNA wybutosine-synthesizing protein 4</fullName>
        <ecNumber evidence="5">2.1.1.290</ecNumber>
        <ecNumber evidence="4">2.3.1.231</ecNumber>
    </recommendedName>
    <alternativeName>
        <fullName evidence="13">Leucine carboxyl methyltransferase 2</fullName>
    </alternativeName>
    <alternativeName>
        <fullName evidence="14">tRNA(Phe) (7-(3-amino-3-(methoxycarbonyl)propyl)wyosine(37)-N)-methoxycarbonyltransferase</fullName>
    </alternativeName>
    <alternativeName>
        <fullName evidence="12">tRNA(Phe) (7-(3-amino-3-carboxypropyl)wyosine(37)-O)-methyltransferase</fullName>
    </alternativeName>
</protein>
<sequence>MVTLKAAASAPSQIQDDAIMGTNNSSIVSKRSVERLYFPDEPHFFRYFVKKPQRRSPLINRGYWLRMRCIDHVVRKFLEEPSKSRKIVVNLGCGYDPLAWQCLSRYPGSCDNVSFVDIDYKELMLKKRDMVNRTPELKEVFTNIEILEGDILLRSDQYLQIGCDLRDLGALDRALASSIDFENSEILFVAEVSITYMDANYADDLIEWASKLQARFCLLEQLLPEGISHPFARTMMAHFQKLKTPLKAVEKYPTTAAQQQRFDARGWQHVSARNLWELWGSPDFLSPQDRMALEAVEAFDEYEELALFGCHYVLVVADNINSAAIEQLLRTEIKMRAPVSPIQMEMQYSESPKGCGYRRFAAGLPLRSNRTSVRIGNLGGVGLETRSDSCDVYAHNLQVGPHPEAWNSQSCPSKRQCHTMTDLGDAGSLLCGGRTSPDNALKDCWLYHKWVDTWERVDDLPSPLYRHQAVNVGHGVLISTGRVSSRAISSSYLIWSRRFGWRECNLHGDVPPSTFGATLFAFDTANTSDTSTTKCGIVAGGMLADAVIERGIWEWELDHRAQHPSLRFRRSSLFLDNSEHQQYLARFGANVVNYKDKTYVLGGVIQDKLLGVSDEICAIDTQGSFHDIQRTQDDQAPRPLLVGATIISTNNNLLIMGGGATCFSFGTFWNKGCYTLSPSSNSNSSDAFSFVKTIASQSQVIGIQPSVPTNHTSTKLTTIHRVRIMSPEDFGQILQTAVPNFKYITMAFEKFISSISNQGKLYLRSLSVQSPTDTPSDISKDYPTLSADFNIPNELEYVKNNSHSAPLRISGPVTMWLHYDVMANVLCQIRGQKRLILFPPHDIMHLGFEPGASSSSINVFERLQDPSLSVTHPYEAILEPGDILFIPSLWLHTANPETGVSVAVNVFFRDLKTGYGVGRDVYGNRDLQPYEKGRQDIKKIIKAFDKLPKVVQNFYLQRLAAEFQQKSFNI</sequence>